<accession>A0A2Z4IN36</accession>
<dbReference type="KEGG" id="est:DN752_19505"/>
<evidence type="ECO:0000313" key="1">
    <source>
        <dbReference type="EMBL" id="AWW32150.1"/>
    </source>
</evidence>
<proteinExistence type="predicted"/>
<dbReference type="EMBL" id="CP030041">
    <property type="protein sequence ID" value="AWW32150.1"/>
    <property type="molecule type" value="Genomic_DNA"/>
</dbReference>
<keyword evidence="2" id="KW-1185">Reference proteome</keyword>
<evidence type="ECO:0000313" key="2">
    <source>
        <dbReference type="Proteomes" id="UP000248688"/>
    </source>
</evidence>
<reference evidence="1 2" key="1">
    <citation type="submission" date="2018-06" db="EMBL/GenBank/DDBJ databases">
        <title>Echinicola strongylocentroti sp. nov., isolated from a sea urchin Strongylocentrotus intermedius.</title>
        <authorList>
            <person name="Bae S.S."/>
        </authorList>
    </citation>
    <scope>NUCLEOTIDE SEQUENCE [LARGE SCALE GENOMIC DNA]</scope>
    <source>
        <strain evidence="1 2">MEBiC08714</strain>
    </source>
</reference>
<dbReference type="Proteomes" id="UP000248688">
    <property type="component" value="Chromosome"/>
</dbReference>
<dbReference type="InterPro" id="IPR008713">
    <property type="entry name" value="Phage_lambda_NinG"/>
</dbReference>
<dbReference type="AlphaFoldDB" id="A0A2Z4IN36"/>
<dbReference type="Pfam" id="PF05766">
    <property type="entry name" value="NinG"/>
    <property type="match status" value="1"/>
</dbReference>
<dbReference type="RefSeq" id="WP_112785523.1">
    <property type="nucleotide sequence ID" value="NZ_CP030041.1"/>
</dbReference>
<dbReference type="OrthoDB" id="5741553at2"/>
<name>A0A2Z4IN36_9BACT</name>
<sequence>MESLYRQKYQDKKLSWLLEKAQEAFNRYIRKRDNNNPRKGFFTCISCGKVRDEKYLQAGHYMPAGSNAPVRFDEMNVHGQCVECNTYLHGNQEAYRRGLVRKYGEEAVEDLELKAKQMWKWSRPEIIAIITDYRAKVKEVNYD</sequence>
<organism evidence="1 2">
    <name type="scientific">Echinicola strongylocentroti</name>
    <dbReference type="NCBI Taxonomy" id="1795355"/>
    <lineage>
        <taxon>Bacteria</taxon>
        <taxon>Pseudomonadati</taxon>
        <taxon>Bacteroidota</taxon>
        <taxon>Cytophagia</taxon>
        <taxon>Cytophagales</taxon>
        <taxon>Cyclobacteriaceae</taxon>
        <taxon>Echinicola</taxon>
    </lineage>
</organism>
<gene>
    <name evidence="1" type="ORF">DN752_19505</name>
</gene>
<protein>
    <submittedName>
        <fullName evidence="1">NinG protein</fullName>
    </submittedName>
</protein>